<reference evidence="2 3" key="1">
    <citation type="submission" date="2019-10" db="EMBL/GenBank/DDBJ databases">
        <title>Glycomyces albidus sp. nov., a novel actinomycete isolated from rhizosphere soil of wheat (Triticum aestivum L.).</title>
        <authorList>
            <person name="Qian L."/>
        </authorList>
    </citation>
    <scope>NUCLEOTIDE SEQUENCE [LARGE SCALE GENOMIC DNA]</scope>
    <source>
        <strain evidence="2 3">NEAU-7082</strain>
    </source>
</reference>
<dbReference type="Proteomes" id="UP000477750">
    <property type="component" value="Unassembled WGS sequence"/>
</dbReference>
<feature type="chain" id="PRO_5039262387" evidence="1">
    <location>
        <begin position="30"/>
        <end position="174"/>
    </location>
</feature>
<evidence type="ECO:0000256" key="1">
    <source>
        <dbReference type="SAM" id="SignalP"/>
    </source>
</evidence>
<gene>
    <name evidence="2" type="ORF">GFD30_13615</name>
</gene>
<proteinExistence type="predicted"/>
<dbReference type="AlphaFoldDB" id="A0A6L5GA66"/>
<keyword evidence="1" id="KW-0732">Signal</keyword>
<accession>A0A6L5GA66</accession>
<sequence>MRALVYRIKERAGRLVLALVAAFALAALAAVPQGHATASTPSTPQDAAEAAAFDPSPWLGGSKVPGSNVYQGNRGVYTPTYLPSCDWQYVCVAVLEYQDLYVNKWRVWKLYHCGSYYLYDWHGRGWINNNQSGGAVVGRFDGENRWLGNTSTGGGWKDVDWEPVYWFDTCFRYE</sequence>
<dbReference type="RefSeq" id="WP_153025761.1">
    <property type="nucleotide sequence ID" value="NZ_WIAO01000015.1"/>
</dbReference>
<dbReference type="EMBL" id="WIAO01000015">
    <property type="protein sequence ID" value="MQM26602.1"/>
    <property type="molecule type" value="Genomic_DNA"/>
</dbReference>
<evidence type="ECO:0000313" key="3">
    <source>
        <dbReference type="Proteomes" id="UP000477750"/>
    </source>
</evidence>
<keyword evidence="3" id="KW-1185">Reference proteome</keyword>
<comment type="caution">
    <text evidence="2">The sequence shown here is derived from an EMBL/GenBank/DDBJ whole genome shotgun (WGS) entry which is preliminary data.</text>
</comment>
<name>A0A6L5GA66_9ACTN</name>
<protein>
    <submittedName>
        <fullName evidence="2">Uncharacterized protein</fullName>
    </submittedName>
</protein>
<organism evidence="2 3">
    <name type="scientific">Glycomyces albidus</name>
    <dbReference type="NCBI Taxonomy" id="2656774"/>
    <lineage>
        <taxon>Bacteria</taxon>
        <taxon>Bacillati</taxon>
        <taxon>Actinomycetota</taxon>
        <taxon>Actinomycetes</taxon>
        <taxon>Glycomycetales</taxon>
        <taxon>Glycomycetaceae</taxon>
        <taxon>Glycomyces</taxon>
    </lineage>
</organism>
<feature type="signal peptide" evidence="1">
    <location>
        <begin position="1"/>
        <end position="29"/>
    </location>
</feature>
<evidence type="ECO:0000313" key="2">
    <source>
        <dbReference type="EMBL" id="MQM26602.1"/>
    </source>
</evidence>